<dbReference type="InterPro" id="IPR036236">
    <property type="entry name" value="Znf_C2H2_sf"/>
</dbReference>
<name>A0A9N9ANB8_9GLOM</name>
<dbReference type="InterPro" id="IPR048420">
    <property type="entry name" value="Zap1-like_Znf1"/>
</dbReference>
<dbReference type="AlphaFoldDB" id="A0A9N9ANB8"/>
<evidence type="ECO:0000256" key="6">
    <source>
        <dbReference type="ARBA" id="ARBA00023242"/>
    </source>
</evidence>
<dbReference type="GO" id="GO:0000981">
    <property type="term" value="F:DNA-binding transcription factor activity, RNA polymerase II-specific"/>
    <property type="evidence" value="ECO:0007669"/>
    <property type="project" value="TreeGrafter"/>
</dbReference>
<keyword evidence="6" id="KW-0539">Nucleus</keyword>
<keyword evidence="8" id="KW-0175">Coiled coil</keyword>
<feature type="compositionally biased region" description="Low complexity" evidence="9">
    <location>
        <begin position="202"/>
        <end position="217"/>
    </location>
</feature>
<evidence type="ECO:0000313" key="12">
    <source>
        <dbReference type="Proteomes" id="UP000789706"/>
    </source>
</evidence>
<dbReference type="PANTHER" id="PTHR45718">
    <property type="entry name" value="TRANSCRIPTIONAL ACTIVATOR CUBITUS INTERRUPTUS"/>
    <property type="match status" value="1"/>
</dbReference>
<keyword evidence="3" id="KW-0677">Repeat</keyword>
<feature type="compositionally biased region" description="Polar residues" evidence="9">
    <location>
        <begin position="149"/>
        <end position="164"/>
    </location>
</feature>
<evidence type="ECO:0000256" key="7">
    <source>
        <dbReference type="PROSITE-ProRule" id="PRU00042"/>
    </source>
</evidence>
<dbReference type="EMBL" id="CAJVPK010000646">
    <property type="protein sequence ID" value="CAG8535754.1"/>
    <property type="molecule type" value="Genomic_DNA"/>
</dbReference>
<evidence type="ECO:0000256" key="3">
    <source>
        <dbReference type="ARBA" id="ARBA00022737"/>
    </source>
</evidence>
<feature type="compositionally biased region" description="Polar residues" evidence="9">
    <location>
        <begin position="189"/>
        <end position="201"/>
    </location>
</feature>
<dbReference type="SMART" id="SM00355">
    <property type="entry name" value="ZnF_C2H2"/>
    <property type="match status" value="3"/>
</dbReference>
<feature type="domain" description="C2H2-type" evidence="10">
    <location>
        <begin position="57"/>
        <end position="89"/>
    </location>
</feature>
<dbReference type="Pfam" id="PF23561">
    <property type="entry name" value="zf-C2H2_15"/>
    <property type="match status" value="1"/>
</dbReference>
<dbReference type="PROSITE" id="PS00028">
    <property type="entry name" value="ZINC_FINGER_C2H2_1"/>
    <property type="match status" value="2"/>
</dbReference>
<dbReference type="Proteomes" id="UP000789706">
    <property type="component" value="Unassembled WGS sequence"/>
</dbReference>
<gene>
    <name evidence="11" type="ORF">DEBURN_LOCUS6363</name>
</gene>
<dbReference type="SUPFAM" id="SSF57667">
    <property type="entry name" value="beta-beta-alpha zinc fingers"/>
    <property type="match status" value="2"/>
</dbReference>
<dbReference type="PROSITE" id="PS50157">
    <property type="entry name" value="ZINC_FINGER_C2H2_2"/>
    <property type="match status" value="3"/>
</dbReference>
<dbReference type="OrthoDB" id="3437960at2759"/>
<evidence type="ECO:0000256" key="9">
    <source>
        <dbReference type="SAM" id="MobiDB-lite"/>
    </source>
</evidence>
<dbReference type="GO" id="GO:0008270">
    <property type="term" value="F:zinc ion binding"/>
    <property type="evidence" value="ECO:0007669"/>
    <property type="project" value="UniProtKB-KW"/>
</dbReference>
<comment type="caution">
    <text evidence="11">The sequence shown here is derived from an EMBL/GenBank/DDBJ whole genome shotgun (WGS) entry which is preliminary data.</text>
</comment>
<feature type="domain" description="C2H2-type" evidence="10">
    <location>
        <begin position="90"/>
        <end position="120"/>
    </location>
</feature>
<keyword evidence="4 7" id="KW-0863">Zinc-finger</keyword>
<feature type="domain" description="C2H2-type" evidence="10">
    <location>
        <begin position="24"/>
        <end position="54"/>
    </location>
</feature>
<dbReference type="Gene3D" id="3.30.160.60">
    <property type="entry name" value="Classic Zinc Finger"/>
    <property type="match status" value="3"/>
</dbReference>
<evidence type="ECO:0000259" key="10">
    <source>
        <dbReference type="PROSITE" id="PS50157"/>
    </source>
</evidence>
<evidence type="ECO:0000256" key="8">
    <source>
        <dbReference type="SAM" id="Coils"/>
    </source>
</evidence>
<dbReference type="InterPro" id="IPR056436">
    <property type="entry name" value="Znf-C2H2_ZIC1-5/GLI1-3-like"/>
</dbReference>
<dbReference type="Pfam" id="PF00096">
    <property type="entry name" value="zf-C2H2"/>
    <property type="match status" value="1"/>
</dbReference>
<evidence type="ECO:0000256" key="2">
    <source>
        <dbReference type="ARBA" id="ARBA00022723"/>
    </source>
</evidence>
<evidence type="ECO:0000256" key="1">
    <source>
        <dbReference type="ARBA" id="ARBA00004123"/>
    </source>
</evidence>
<organism evidence="11 12">
    <name type="scientific">Diversispora eburnea</name>
    <dbReference type="NCBI Taxonomy" id="1213867"/>
    <lineage>
        <taxon>Eukaryota</taxon>
        <taxon>Fungi</taxon>
        <taxon>Fungi incertae sedis</taxon>
        <taxon>Mucoromycota</taxon>
        <taxon>Glomeromycotina</taxon>
        <taxon>Glomeromycetes</taxon>
        <taxon>Diversisporales</taxon>
        <taxon>Diversisporaceae</taxon>
        <taxon>Diversispora</taxon>
    </lineage>
</organism>
<keyword evidence="2" id="KW-0479">Metal-binding</keyword>
<dbReference type="InterPro" id="IPR013087">
    <property type="entry name" value="Znf_C2H2_type"/>
</dbReference>
<evidence type="ECO:0000256" key="4">
    <source>
        <dbReference type="ARBA" id="ARBA00022771"/>
    </source>
</evidence>
<evidence type="ECO:0000313" key="11">
    <source>
        <dbReference type="EMBL" id="CAG8535754.1"/>
    </source>
</evidence>
<dbReference type="PANTHER" id="PTHR45718:SF4">
    <property type="entry name" value="TRANSCRIPTIONAL ACTIVATOR CUBITUS INTERRUPTUS"/>
    <property type="match status" value="1"/>
</dbReference>
<feature type="coiled-coil region" evidence="8">
    <location>
        <begin position="241"/>
        <end position="268"/>
    </location>
</feature>
<protein>
    <submittedName>
        <fullName evidence="11">1474_t:CDS:1</fullName>
    </submittedName>
</protein>
<dbReference type="GO" id="GO:0000978">
    <property type="term" value="F:RNA polymerase II cis-regulatory region sequence-specific DNA binding"/>
    <property type="evidence" value="ECO:0007669"/>
    <property type="project" value="TreeGrafter"/>
</dbReference>
<keyword evidence="5" id="KW-0862">Zinc</keyword>
<feature type="compositionally biased region" description="Basic and acidic residues" evidence="9">
    <location>
        <begin position="102"/>
        <end position="129"/>
    </location>
</feature>
<dbReference type="FunFam" id="3.30.160.60:FF:002343">
    <property type="entry name" value="Zinc finger protein 33A"/>
    <property type="match status" value="1"/>
</dbReference>
<sequence length="276" mass="31792">MSSILSTSSSEDSLPPARVHSRVLNCKWEECSSSFTLLNDLVNHLHEDHVGRKKANYTCEWVTCPRKSATQTSRFALITHLRSHTGEKPYDCKEPGCEKSFTRPDSLTKHMKSQHGDSSKKHIMEDVTRTHKKRKLSLSPEEDEEDSHASNSRQSHYNNQNSNILRHKQQSSHQPFDRSRQQSSRQSSENPQNRDYTSDGDSSVSEVSNSSSSSVENENQKSFYEKYLLLKAKHRYIRKENELLSDEYEAIKKKLKRLRTEKDILLDAVMSTDGEC</sequence>
<reference evidence="11" key="1">
    <citation type="submission" date="2021-06" db="EMBL/GenBank/DDBJ databases">
        <authorList>
            <person name="Kallberg Y."/>
            <person name="Tangrot J."/>
            <person name="Rosling A."/>
        </authorList>
    </citation>
    <scope>NUCLEOTIDE SEQUENCE</scope>
    <source>
        <strain evidence="11">AZ414A</strain>
    </source>
</reference>
<comment type="subcellular location">
    <subcellularLocation>
        <location evidence="1">Nucleus</location>
    </subcellularLocation>
</comment>
<feature type="region of interest" description="Disordered" evidence="9">
    <location>
        <begin position="102"/>
        <end position="219"/>
    </location>
</feature>
<dbReference type="InterPro" id="IPR043359">
    <property type="entry name" value="GLI-like"/>
</dbReference>
<dbReference type="Pfam" id="PF21816">
    <property type="entry name" value="Zap1_zf1"/>
    <property type="match status" value="1"/>
</dbReference>
<proteinExistence type="predicted"/>
<keyword evidence="12" id="KW-1185">Reference proteome</keyword>
<evidence type="ECO:0000256" key="5">
    <source>
        <dbReference type="ARBA" id="ARBA00022833"/>
    </source>
</evidence>
<dbReference type="GO" id="GO:0005634">
    <property type="term" value="C:nucleus"/>
    <property type="evidence" value="ECO:0007669"/>
    <property type="project" value="UniProtKB-SubCell"/>
</dbReference>
<accession>A0A9N9ANB8</accession>